<dbReference type="Proteomes" id="UP000199052">
    <property type="component" value="Unassembled WGS sequence"/>
</dbReference>
<sequence length="90" mass="9878">MFNSYVASELARAHQQDLLDQAERYHRYSLARSYRRALARRRSTAAAERSGPDEADGAGGHPGVRTSPPRNPRPAGNLAGCTEFGARPVR</sequence>
<name>A0A1I2LQG2_9ACTN</name>
<dbReference type="EMBL" id="FOOI01000002">
    <property type="protein sequence ID" value="SFF80669.1"/>
    <property type="molecule type" value="Genomic_DNA"/>
</dbReference>
<dbReference type="OrthoDB" id="9914748at2"/>
<reference evidence="2 5" key="2">
    <citation type="submission" date="2020-07" db="EMBL/GenBank/DDBJ databases">
        <title>Sequencing the genomes of 1000 actinobacteria strains.</title>
        <authorList>
            <person name="Klenk H.-P."/>
        </authorList>
    </citation>
    <scope>NUCLEOTIDE SEQUENCE [LARGE SCALE GENOMIC DNA]</scope>
    <source>
        <strain evidence="2 5">DSM 45117</strain>
    </source>
</reference>
<keyword evidence="5" id="KW-1185">Reference proteome</keyword>
<dbReference type="Proteomes" id="UP000533017">
    <property type="component" value="Unassembled WGS sequence"/>
</dbReference>
<evidence type="ECO:0000313" key="4">
    <source>
        <dbReference type="Proteomes" id="UP000199052"/>
    </source>
</evidence>
<organism evidence="3 4">
    <name type="scientific">Actinopolymorpha cephalotaxi</name>
    <dbReference type="NCBI Taxonomy" id="504797"/>
    <lineage>
        <taxon>Bacteria</taxon>
        <taxon>Bacillati</taxon>
        <taxon>Actinomycetota</taxon>
        <taxon>Actinomycetes</taxon>
        <taxon>Propionibacteriales</taxon>
        <taxon>Actinopolymorphaceae</taxon>
        <taxon>Actinopolymorpha</taxon>
    </lineage>
</organism>
<proteinExistence type="predicted"/>
<reference evidence="3 4" key="1">
    <citation type="submission" date="2016-10" db="EMBL/GenBank/DDBJ databases">
        <authorList>
            <person name="de Groot N.N."/>
        </authorList>
    </citation>
    <scope>NUCLEOTIDE SEQUENCE [LARGE SCALE GENOMIC DNA]</scope>
    <source>
        <strain evidence="3 4">CPCC 202808</strain>
    </source>
</reference>
<gene>
    <name evidence="2" type="ORF">FHR37_000219</name>
    <name evidence="3" type="ORF">SAMN05421678_102226</name>
</gene>
<evidence type="ECO:0000313" key="5">
    <source>
        <dbReference type="Proteomes" id="UP000533017"/>
    </source>
</evidence>
<dbReference type="RefSeq" id="WP_092881244.1">
    <property type="nucleotide sequence ID" value="NZ_FOOI01000002.1"/>
</dbReference>
<dbReference type="EMBL" id="JACBZA010000001">
    <property type="protein sequence ID" value="NYH81368.1"/>
    <property type="molecule type" value="Genomic_DNA"/>
</dbReference>
<accession>A0A1I2LQG2</accession>
<protein>
    <submittedName>
        <fullName evidence="3">Uncharacterized protein</fullName>
    </submittedName>
</protein>
<evidence type="ECO:0000313" key="2">
    <source>
        <dbReference type="EMBL" id="NYH81368.1"/>
    </source>
</evidence>
<evidence type="ECO:0000256" key="1">
    <source>
        <dbReference type="SAM" id="MobiDB-lite"/>
    </source>
</evidence>
<feature type="region of interest" description="Disordered" evidence="1">
    <location>
        <begin position="39"/>
        <end position="90"/>
    </location>
</feature>
<dbReference type="AlphaFoldDB" id="A0A1I2LQG2"/>
<evidence type="ECO:0000313" key="3">
    <source>
        <dbReference type="EMBL" id="SFF80669.1"/>
    </source>
</evidence>
<dbReference type="STRING" id="504797.SAMN05421678_102226"/>